<feature type="region of interest" description="Disordered" evidence="1">
    <location>
        <begin position="25"/>
        <end position="45"/>
    </location>
</feature>
<dbReference type="EMBL" id="JACOPS010000007">
    <property type="protein sequence ID" value="MBC5729182.1"/>
    <property type="molecule type" value="Genomic_DNA"/>
</dbReference>
<dbReference type="RefSeq" id="WP_022234785.1">
    <property type="nucleotide sequence ID" value="NZ_JACOPS010000007.1"/>
</dbReference>
<evidence type="ECO:0000313" key="3">
    <source>
        <dbReference type="Proteomes" id="UP000636755"/>
    </source>
</evidence>
<gene>
    <name evidence="2" type="ORF">H8R91_11740</name>
</gene>
<comment type="caution">
    <text evidence="2">The sequence shown here is derived from an EMBL/GenBank/DDBJ whole genome shotgun (WGS) entry which is preliminary data.</text>
</comment>
<organism evidence="2 3">
    <name type="scientific">Ruminococcus intestinalis</name>
    <dbReference type="NCBI Taxonomy" id="2763066"/>
    <lineage>
        <taxon>Bacteria</taxon>
        <taxon>Bacillati</taxon>
        <taxon>Bacillota</taxon>
        <taxon>Clostridia</taxon>
        <taxon>Eubacteriales</taxon>
        <taxon>Oscillospiraceae</taxon>
        <taxon>Ruminococcus</taxon>
    </lineage>
</organism>
<evidence type="ECO:0000256" key="1">
    <source>
        <dbReference type="SAM" id="MobiDB-lite"/>
    </source>
</evidence>
<reference evidence="2 3" key="1">
    <citation type="submission" date="2020-08" db="EMBL/GenBank/DDBJ databases">
        <title>Genome public.</title>
        <authorList>
            <person name="Liu C."/>
            <person name="Sun Q."/>
        </authorList>
    </citation>
    <scope>NUCLEOTIDE SEQUENCE [LARGE SCALE GENOMIC DNA]</scope>
    <source>
        <strain evidence="2 3">NSJ-71</strain>
    </source>
</reference>
<accession>A0ABR7HP01</accession>
<name>A0ABR7HP01_9FIRM</name>
<dbReference type="Proteomes" id="UP000636755">
    <property type="component" value="Unassembled WGS sequence"/>
</dbReference>
<protein>
    <submittedName>
        <fullName evidence="2">Uncharacterized protein</fullName>
    </submittedName>
</protein>
<evidence type="ECO:0000313" key="2">
    <source>
        <dbReference type="EMBL" id="MBC5729182.1"/>
    </source>
</evidence>
<sequence>MADNKNMQDMLKQMSQQLNLSENELKSAAKKGNANSIFKNADSKTQKTVEEILNDPQKTKELLESPQAKAIIEMLRKGK</sequence>
<proteinExistence type="predicted"/>
<keyword evidence="3" id="KW-1185">Reference proteome</keyword>